<feature type="compositionally biased region" description="Polar residues" evidence="1">
    <location>
        <begin position="476"/>
        <end position="487"/>
    </location>
</feature>
<dbReference type="EMBL" id="JH711573">
    <property type="protein sequence ID" value="EIW85923.1"/>
    <property type="molecule type" value="Genomic_DNA"/>
</dbReference>
<dbReference type="RefSeq" id="XP_007762909.1">
    <property type="nucleotide sequence ID" value="XM_007764719.1"/>
</dbReference>
<sequence length="524" mass="56069">MPNYFFVNGQSFTVPDGSYSFSTNRYSNSYSNSGYSTSGASNFSPDPSEKGTVVSNAAWAYTSGRPSWADGYNHGAEATFQLPVDAGLEGLYFLAKGSGHRGHAILACQPSGSTERNVKVRVRAAYHSPRQLERAEVSAVNRYSGKEKGLYISTPNLSGFIRHEDLVQFEVTVFLPVSSASRGPGAAPRLSLGNLEMKILGFSLAAKDLSKHVFFKHVDIANTSRAASFESLRCRTGTIKSTGATISGEFYASESMALSSTSGSVNATMHFDSEYAKATIRSTSGDVNATIGFHSQAHHGNPNVQAQSTSGNVDVDITALPVNSNLNMTTMSVSGNVQVSLHPAFEGTCSMRTTSGRRTFRDAPATDPSGANRRRTVGQGCVFWDERRRHAGNISISATSGNVRLTHGGSHYSYPTNESAPPSSPSPSSPPPGPRDDDLTVTEIEPEPENPVPESPTEDASPDCACACHETEKSSDSGSFISAQGESEYNRAEETPSWFSRFSSGSWGTFSRNRGGSESEKRNT</sequence>
<dbReference type="AlphaFoldDB" id="A0A5M3N3J1"/>
<feature type="domain" description="DUF4097" evidence="2">
    <location>
        <begin position="193"/>
        <end position="349"/>
    </location>
</feature>
<dbReference type="OrthoDB" id="5570013at2759"/>
<name>A0A5M3N3J1_CONPW</name>
<evidence type="ECO:0000256" key="1">
    <source>
        <dbReference type="SAM" id="MobiDB-lite"/>
    </source>
</evidence>
<feature type="compositionally biased region" description="Low complexity" evidence="1">
    <location>
        <begin position="497"/>
        <end position="512"/>
    </location>
</feature>
<protein>
    <recommendedName>
        <fullName evidence="2">DUF4097 domain-containing protein</fullName>
    </recommendedName>
</protein>
<dbReference type="GeneID" id="19200495"/>
<organism evidence="3 4">
    <name type="scientific">Coniophora puteana (strain RWD-64-598)</name>
    <name type="common">Brown rot fungus</name>
    <dbReference type="NCBI Taxonomy" id="741705"/>
    <lineage>
        <taxon>Eukaryota</taxon>
        <taxon>Fungi</taxon>
        <taxon>Dikarya</taxon>
        <taxon>Basidiomycota</taxon>
        <taxon>Agaricomycotina</taxon>
        <taxon>Agaricomycetes</taxon>
        <taxon>Agaricomycetidae</taxon>
        <taxon>Boletales</taxon>
        <taxon>Coniophorineae</taxon>
        <taxon>Coniophoraceae</taxon>
        <taxon>Coniophora</taxon>
    </lineage>
</organism>
<proteinExistence type="predicted"/>
<gene>
    <name evidence="3" type="ORF">CONPUDRAFT_133627</name>
</gene>
<comment type="caution">
    <text evidence="3">The sequence shown here is derived from an EMBL/GenBank/DDBJ whole genome shotgun (WGS) entry which is preliminary data.</text>
</comment>
<feature type="compositionally biased region" description="Pro residues" evidence="1">
    <location>
        <begin position="422"/>
        <end position="433"/>
    </location>
</feature>
<accession>A0A5M3N3J1</accession>
<dbReference type="InterPro" id="IPR025164">
    <property type="entry name" value="Toastrack_DUF4097"/>
</dbReference>
<evidence type="ECO:0000313" key="3">
    <source>
        <dbReference type="EMBL" id="EIW85923.1"/>
    </source>
</evidence>
<feature type="region of interest" description="Disordered" evidence="1">
    <location>
        <begin position="355"/>
        <end position="375"/>
    </location>
</feature>
<evidence type="ECO:0000313" key="4">
    <source>
        <dbReference type="Proteomes" id="UP000053558"/>
    </source>
</evidence>
<dbReference type="Proteomes" id="UP000053558">
    <property type="component" value="Unassembled WGS sequence"/>
</dbReference>
<evidence type="ECO:0000259" key="2">
    <source>
        <dbReference type="Pfam" id="PF13349"/>
    </source>
</evidence>
<dbReference type="OMA" id="SDWPYHA"/>
<feature type="region of interest" description="Disordered" evidence="1">
    <location>
        <begin position="401"/>
        <end position="524"/>
    </location>
</feature>
<reference evidence="4" key="1">
    <citation type="journal article" date="2012" name="Science">
        <title>The Paleozoic origin of enzymatic lignin decomposition reconstructed from 31 fungal genomes.</title>
        <authorList>
            <person name="Floudas D."/>
            <person name="Binder M."/>
            <person name="Riley R."/>
            <person name="Barry K."/>
            <person name="Blanchette R.A."/>
            <person name="Henrissat B."/>
            <person name="Martinez A.T."/>
            <person name="Otillar R."/>
            <person name="Spatafora J.W."/>
            <person name="Yadav J.S."/>
            <person name="Aerts A."/>
            <person name="Benoit I."/>
            <person name="Boyd A."/>
            <person name="Carlson A."/>
            <person name="Copeland A."/>
            <person name="Coutinho P.M."/>
            <person name="de Vries R.P."/>
            <person name="Ferreira P."/>
            <person name="Findley K."/>
            <person name="Foster B."/>
            <person name="Gaskell J."/>
            <person name="Glotzer D."/>
            <person name="Gorecki P."/>
            <person name="Heitman J."/>
            <person name="Hesse C."/>
            <person name="Hori C."/>
            <person name="Igarashi K."/>
            <person name="Jurgens J.A."/>
            <person name="Kallen N."/>
            <person name="Kersten P."/>
            <person name="Kohler A."/>
            <person name="Kuees U."/>
            <person name="Kumar T.K.A."/>
            <person name="Kuo A."/>
            <person name="LaButti K."/>
            <person name="Larrondo L.F."/>
            <person name="Lindquist E."/>
            <person name="Ling A."/>
            <person name="Lombard V."/>
            <person name="Lucas S."/>
            <person name="Lundell T."/>
            <person name="Martin R."/>
            <person name="McLaughlin D.J."/>
            <person name="Morgenstern I."/>
            <person name="Morin E."/>
            <person name="Murat C."/>
            <person name="Nagy L.G."/>
            <person name="Nolan M."/>
            <person name="Ohm R.A."/>
            <person name="Patyshakuliyeva A."/>
            <person name="Rokas A."/>
            <person name="Ruiz-Duenas F.J."/>
            <person name="Sabat G."/>
            <person name="Salamov A."/>
            <person name="Samejima M."/>
            <person name="Schmutz J."/>
            <person name="Slot J.C."/>
            <person name="St John F."/>
            <person name="Stenlid J."/>
            <person name="Sun H."/>
            <person name="Sun S."/>
            <person name="Syed K."/>
            <person name="Tsang A."/>
            <person name="Wiebenga A."/>
            <person name="Young D."/>
            <person name="Pisabarro A."/>
            <person name="Eastwood D.C."/>
            <person name="Martin F."/>
            <person name="Cullen D."/>
            <person name="Grigoriev I.V."/>
            <person name="Hibbett D.S."/>
        </authorList>
    </citation>
    <scope>NUCLEOTIDE SEQUENCE [LARGE SCALE GENOMIC DNA]</scope>
    <source>
        <strain evidence="4">RWD-64-598 SS2</strain>
    </source>
</reference>
<keyword evidence="4" id="KW-1185">Reference proteome</keyword>
<dbReference type="KEGG" id="cput:CONPUDRAFT_133627"/>
<dbReference type="Pfam" id="PF13349">
    <property type="entry name" value="DUF4097"/>
    <property type="match status" value="1"/>
</dbReference>
<feature type="compositionally biased region" description="Basic and acidic residues" evidence="1">
    <location>
        <begin position="515"/>
        <end position="524"/>
    </location>
</feature>